<dbReference type="PANTHER" id="PTHR28629:SF4">
    <property type="entry name" value="TRIOKINASE_FMN CYCLASE"/>
    <property type="match status" value="1"/>
</dbReference>
<dbReference type="GO" id="GO:0005829">
    <property type="term" value="C:cytosol"/>
    <property type="evidence" value="ECO:0007669"/>
    <property type="project" value="TreeGrafter"/>
</dbReference>
<dbReference type="FunFam" id="1.25.40.340:FF:000002">
    <property type="entry name" value="Dihydroxyacetone kinase, L subunit"/>
    <property type="match status" value="1"/>
</dbReference>
<dbReference type="GO" id="GO:0005524">
    <property type="term" value="F:ATP binding"/>
    <property type="evidence" value="ECO:0007669"/>
    <property type="project" value="UniProtKB-KW"/>
</dbReference>
<feature type="domain" description="DhaK" evidence="7">
    <location>
        <begin position="13"/>
        <end position="336"/>
    </location>
</feature>
<feature type="region of interest" description="Disordered" evidence="5">
    <location>
        <begin position="343"/>
        <end position="368"/>
    </location>
</feature>
<dbReference type="SMART" id="SM01120">
    <property type="entry name" value="Dak2"/>
    <property type="match status" value="1"/>
</dbReference>
<dbReference type="Gene3D" id="3.40.50.10440">
    <property type="entry name" value="Dihydroxyacetone kinase, domain 1"/>
    <property type="match status" value="1"/>
</dbReference>
<evidence type="ECO:0000256" key="5">
    <source>
        <dbReference type="SAM" id="MobiDB-lite"/>
    </source>
</evidence>
<dbReference type="SUPFAM" id="SSF101473">
    <property type="entry name" value="DhaL-like"/>
    <property type="match status" value="1"/>
</dbReference>
<dbReference type="NCBIfam" id="TIGR02365">
    <property type="entry name" value="dha_L_ycgS"/>
    <property type="match status" value="1"/>
</dbReference>
<keyword evidence="4" id="KW-0067">ATP-binding</keyword>
<dbReference type="Pfam" id="PF02733">
    <property type="entry name" value="Dak1"/>
    <property type="match status" value="1"/>
</dbReference>
<evidence type="ECO:0000259" key="6">
    <source>
        <dbReference type="PROSITE" id="PS51480"/>
    </source>
</evidence>
<name>A0A318T3N5_9RHOB</name>
<dbReference type="InterPro" id="IPR036117">
    <property type="entry name" value="DhaL_dom_sf"/>
</dbReference>
<keyword evidence="2" id="KW-0547">Nucleotide-binding</keyword>
<dbReference type="FunFam" id="3.40.50.10440:FF:000001">
    <property type="entry name" value="Dihydroxyacetone kinase, DhaK subunit"/>
    <property type="match status" value="1"/>
</dbReference>
<dbReference type="Gene3D" id="1.25.40.340">
    <property type="match status" value="1"/>
</dbReference>
<dbReference type="InterPro" id="IPR004007">
    <property type="entry name" value="DhaL_dom"/>
</dbReference>
<evidence type="ECO:0000259" key="7">
    <source>
        <dbReference type="PROSITE" id="PS51481"/>
    </source>
</evidence>
<dbReference type="PROSITE" id="PS51481">
    <property type="entry name" value="DHAK"/>
    <property type="match status" value="1"/>
</dbReference>
<evidence type="ECO:0000256" key="2">
    <source>
        <dbReference type="ARBA" id="ARBA00022741"/>
    </source>
</evidence>
<dbReference type="InterPro" id="IPR050861">
    <property type="entry name" value="Dihydroxyacetone_Kinase"/>
</dbReference>
<protein>
    <submittedName>
        <fullName evidence="8">Homodimeric dihydroxyacetone kinase</fullName>
    </submittedName>
</protein>
<dbReference type="Pfam" id="PF02734">
    <property type="entry name" value="Dak2"/>
    <property type="match status" value="1"/>
</dbReference>
<feature type="compositionally biased region" description="Low complexity" evidence="5">
    <location>
        <begin position="343"/>
        <end position="352"/>
    </location>
</feature>
<comment type="caution">
    <text evidence="8">The sequence shown here is derived from an EMBL/GenBank/DDBJ whole genome shotgun (WGS) entry which is preliminary data.</text>
</comment>
<keyword evidence="1" id="KW-0808">Transferase</keyword>
<dbReference type="InterPro" id="IPR012737">
    <property type="entry name" value="DhaK_L_YcgS"/>
</dbReference>
<dbReference type="GO" id="GO:0004371">
    <property type="term" value="F:glycerone kinase activity"/>
    <property type="evidence" value="ECO:0007669"/>
    <property type="project" value="InterPro"/>
</dbReference>
<dbReference type="SUPFAM" id="SSF82549">
    <property type="entry name" value="DAK1/DegV-like"/>
    <property type="match status" value="1"/>
</dbReference>
<evidence type="ECO:0000256" key="3">
    <source>
        <dbReference type="ARBA" id="ARBA00022777"/>
    </source>
</evidence>
<keyword evidence="3 8" id="KW-0418">Kinase</keyword>
<dbReference type="RefSeq" id="WP_110813889.1">
    <property type="nucleotide sequence ID" value="NZ_QJTE01000002.1"/>
</dbReference>
<evidence type="ECO:0000256" key="4">
    <source>
        <dbReference type="ARBA" id="ARBA00022840"/>
    </source>
</evidence>
<evidence type="ECO:0000313" key="8">
    <source>
        <dbReference type="EMBL" id="PYE84844.1"/>
    </source>
</evidence>
<sequence>MTEETRTKKLINAPEAVIDEMIEGLLAAHPDLLRRDGETLRAVAAVDGPREGKVGIVVGGGSGHEPAFVGYVGRGLADAAAIGNVFASPSPAQVADAVRAADGGAGVLMLYGNYSGDVMNFGMAAEMLEEEGIAARSLLVTDDAASAPIGREGERRGIAGGFFVFKAAGAAADLGHDLDEVARLAAHANARTRSMGVALGACSLPQTRRPNFTIGADEMEIGMGIHGEPGIERTQLETADAVAERLLAPIIQELALGQGDRVAVLVNGLGSTSLMELYILHRHVAGRLEALGVAQACCWVGNYVTALEMAGASLSVLKLDDELEPLIAHPCRTPALQVGLPAAPTSAPAARPVRQRPEMRSEAPQGPLETGGEISAALFRTMLLAAGERVIAEADVLSALDGALGDGDHGVTMETGFRAVARALDALPQDAAPNVLCDAAAQAFLDAVGASAGPLYATGLRHAGRAVAHRGDLDAASLTAWIRAMAEGIAERGGARPGDKTMLDAWAPAAEAAEDALRDGGGAEACLAAAAQAAQAGRDATEAMWARRGRAAKLGDRALGHIDPGAASAALILAAMSAAQGRDI</sequence>
<proteinExistence type="predicted"/>
<dbReference type="GO" id="GO:0019563">
    <property type="term" value="P:glycerol catabolic process"/>
    <property type="evidence" value="ECO:0007669"/>
    <property type="project" value="TreeGrafter"/>
</dbReference>
<gene>
    <name evidence="8" type="ORF">DFP88_102647</name>
</gene>
<dbReference type="EMBL" id="QJTE01000002">
    <property type="protein sequence ID" value="PYE84844.1"/>
    <property type="molecule type" value="Genomic_DNA"/>
</dbReference>
<dbReference type="AlphaFoldDB" id="A0A318T3N5"/>
<organism evidence="8 9">
    <name type="scientific">Pseudoroseicyclus aestuarii</name>
    <dbReference type="NCBI Taxonomy" id="1795041"/>
    <lineage>
        <taxon>Bacteria</taxon>
        <taxon>Pseudomonadati</taxon>
        <taxon>Pseudomonadota</taxon>
        <taxon>Alphaproteobacteria</taxon>
        <taxon>Rhodobacterales</taxon>
        <taxon>Paracoccaceae</taxon>
        <taxon>Pseudoroseicyclus</taxon>
    </lineage>
</organism>
<evidence type="ECO:0000313" key="9">
    <source>
        <dbReference type="Proteomes" id="UP000248311"/>
    </source>
</evidence>
<accession>A0A318T3N5</accession>
<keyword evidence="9" id="KW-1185">Reference proteome</keyword>
<dbReference type="Proteomes" id="UP000248311">
    <property type="component" value="Unassembled WGS sequence"/>
</dbReference>
<dbReference type="NCBIfam" id="NF011049">
    <property type="entry name" value="PRK14479.1"/>
    <property type="match status" value="1"/>
</dbReference>
<dbReference type="InterPro" id="IPR004006">
    <property type="entry name" value="DhaK_dom"/>
</dbReference>
<feature type="domain" description="DhaL" evidence="6">
    <location>
        <begin position="377"/>
        <end position="578"/>
    </location>
</feature>
<dbReference type="PROSITE" id="PS51480">
    <property type="entry name" value="DHAL"/>
    <property type="match status" value="1"/>
</dbReference>
<dbReference type="Gene3D" id="3.30.1180.20">
    <property type="entry name" value="Dihydroxyacetone kinase, domain 2"/>
    <property type="match status" value="1"/>
</dbReference>
<dbReference type="PANTHER" id="PTHR28629">
    <property type="entry name" value="TRIOKINASE/FMN CYCLASE"/>
    <property type="match status" value="1"/>
</dbReference>
<dbReference type="OrthoDB" id="9806345at2"/>
<evidence type="ECO:0000256" key="1">
    <source>
        <dbReference type="ARBA" id="ARBA00022679"/>
    </source>
</evidence>
<reference evidence="8 9" key="1">
    <citation type="submission" date="2018-06" db="EMBL/GenBank/DDBJ databases">
        <title>Genomic Encyclopedia of Type Strains, Phase III (KMG-III): the genomes of soil and plant-associated and newly described type strains.</title>
        <authorList>
            <person name="Whitman W."/>
        </authorList>
    </citation>
    <scope>NUCLEOTIDE SEQUENCE [LARGE SCALE GENOMIC DNA]</scope>
    <source>
        <strain evidence="8 9">CECT 9025</strain>
    </source>
</reference>